<dbReference type="Pfam" id="PF00069">
    <property type="entry name" value="Pkinase"/>
    <property type="match status" value="1"/>
</dbReference>
<comment type="caution">
    <text evidence="6">The sequence shown here is derived from an EMBL/GenBank/DDBJ whole genome shotgun (WGS) entry which is preliminary data.</text>
</comment>
<evidence type="ECO:0000256" key="3">
    <source>
        <dbReference type="SAM" id="MobiDB-lite"/>
    </source>
</evidence>
<dbReference type="InterPro" id="IPR001656">
    <property type="entry name" value="PsdUridine_synth_TruD"/>
</dbReference>
<evidence type="ECO:0000313" key="7">
    <source>
        <dbReference type="Proteomes" id="UP001291926"/>
    </source>
</evidence>
<dbReference type="PANTHER" id="PTHR13326:SF21">
    <property type="entry name" value="PSEUDOURIDYLATE SYNTHASE PUS7L"/>
    <property type="match status" value="1"/>
</dbReference>
<evidence type="ECO:0000259" key="5">
    <source>
        <dbReference type="PROSITE" id="PS50984"/>
    </source>
</evidence>
<dbReference type="EMBL" id="JAYDYQ010001087">
    <property type="protein sequence ID" value="KAK4491081.1"/>
    <property type="molecule type" value="Genomic_DNA"/>
</dbReference>
<dbReference type="PANTHER" id="PTHR13326">
    <property type="entry name" value="TRNA PSEUDOURIDINE SYNTHASE D"/>
    <property type="match status" value="1"/>
</dbReference>
<dbReference type="Gene3D" id="3.30.200.20">
    <property type="entry name" value="Phosphorylase Kinase, domain 1"/>
    <property type="match status" value="1"/>
</dbReference>
<dbReference type="PROSITE" id="PS00108">
    <property type="entry name" value="PROTEIN_KINASE_ST"/>
    <property type="match status" value="1"/>
</dbReference>
<evidence type="ECO:0000313" key="6">
    <source>
        <dbReference type="EMBL" id="KAK4491081.1"/>
    </source>
</evidence>
<name>A0ABR0DQF3_9LAMI</name>
<keyword evidence="2" id="KW-0413">Isomerase</keyword>
<dbReference type="PROSITE" id="PS50011">
    <property type="entry name" value="PROTEIN_KINASE_DOM"/>
    <property type="match status" value="1"/>
</dbReference>
<dbReference type="PROSITE" id="PS50984">
    <property type="entry name" value="TRUD"/>
    <property type="match status" value="1"/>
</dbReference>
<keyword evidence="7" id="KW-1185">Reference proteome</keyword>
<dbReference type="Gene3D" id="1.10.510.10">
    <property type="entry name" value="Transferase(Phosphotransferase) domain 1"/>
    <property type="match status" value="1"/>
</dbReference>
<evidence type="ECO:0000259" key="4">
    <source>
        <dbReference type="PROSITE" id="PS50011"/>
    </source>
</evidence>
<feature type="region of interest" description="Disordered" evidence="3">
    <location>
        <begin position="1222"/>
        <end position="1242"/>
    </location>
</feature>
<feature type="compositionally biased region" description="Low complexity" evidence="3">
    <location>
        <begin position="1226"/>
        <end position="1237"/>
    </location>
</feature>
<dbReference type="InterPro" id="IPR011009">
    <property type="entry name" value="Kinase-like_dom_sf"/>
</dbReference>
<dbReference type="InterPro" id="IPR008271">
    <property type="entry name" value="Ser/Thr_kinase_AS"/>
</dbReference>
<protein>
    <recommendedName>
        <fullName evidence="8">Protein kinase domain-containing protein</fullName>
    </recommendedName>
</protein>
<feature type="domain" description="TRUD" evidence="5">
    <location>
        <begin position="339"/>
        <end position="531"/>
    </location>
</feature>
<feature type="domain" description="Protein kinase" evidence="4">
    <location>
        <begin position="710"/>
        <end position="977"/>
    </location>
</feature>
<sequence length="1311" mass="146432">MSSVEESDVGILCYISKLPGFCGILKQRYSDFIVNEVDLDGNVVHLTSLEAPSEIADEEKVKIADLQDKDYAPEIESFRALAGDSDGEKLKSLIAQIGSVANNDKDSIVLSPSCDKSHRTAVHNFFKERLKFLVTDTVDGPDSSSKCIRVRFNTGNNGTVKNSRKRKDRVSQKNQLIVNRFLTNADRFNLYKENKDTQEALGLLGKMLGIQPRSFGFAGTKDKRSVSTQRVTAFKLRASRLAALNEKLIGIKVGNFCHVNEGLVLGQLQGNRFTITLRYHQFVNLQFQTYIVNESFHLPLHYDVMHIESTTGLVYICRSVIAEAEDIIGASATALGKNGFINYFGLQRFGSSSIPTHQIGAALLRGEWEAADATRKVREYYKESGDTEGTLRQLPRYLVAERAIVVLGDLVYCKEQDTTEVRSSQDCEEGSCNDTLIDCVLDDVSVADISGVKSKLVKVIDEEDILAEKYTIDDIVLPLPGSRITYPLNDIGKVYHGLAKQDAISLTESIHNSKEFSLTNMTGAYRRVFQKPKDFEWELLKYTDINVPLAETDWESISKSRTITLGGDSDDKERCKLKTCCMQKEDKFENEVELSARIELESEEDTQLEESKNQKSQMALKLSFTLPSSCYATMAIRELLKTSTSTISSKTSIDGRNCNGRGTTPPFFTSSSCSSTAGIATVSFRCGVALSLSPKQLVICITLKKLRISVSVSFVAAFSCFGLIVDFAASKTYFYAGSLVADLYVLKKIRLARQTNRTRRSAHQEMELISKMQNPFIVEYKDSWVEKGCYVCIIIGYCEGGDMAEAIKKANGVHFPEEKLCRWLVQLLMALDYLHRNHILHRDVKCSNIFLTKDRDIRLGDFGLAKMLPSDDLASSIVGTPSYMCPELLADIPYGSKSDIWSLGKLPLKQPEHKFPSQGISLLSVDIQALINKINKSIVAPLPTKYSGAFRSLVKSMLRKNPELRPGASELLKHPHLQPYVLNVHLKLNSPRRSSLPWVEKETNNFRKIRFSEPLDFPLPVYKEKRMSCGNDRTLNPSVSEAEQSFRSSTRIISTPTKNVTSEILKNPTAMQPKASPKTKKEFSKNHEQFPTSTLVKKLVPTTRRASLPLPAKNVATKYRYKPNLGPLGNINCIKSPDVSVNAPRMDKMIEFPLASYEESFFPVRRSSSASAQGSSSSPHPDCSIMKDRCTVEEPDKVSFNNWQGFQGNALYMDIEGGSECSDQNATAGASSRTSSGQRRRHFDMSSYRQRAEALEGLLEFSARLLQDERIDELGVLLKPFGPGKASPRETAIWLAKSFKENTLKPEDLNH</sequence>
<reference evidence="6 7" key="1">
    <citation type="journal article" date="2023" name="bioRxiv">
        <title>Genome report: Whole genome sequence and annotation of Penstemon davidsonii.</title>
        <authorList>
            <person name="Ostevik K.L."/>
            <person name="Alabady M."/>
            <person name="Zhang M."/>
            <person name="Rausher M.D."/>
        </authorList>
    </citation>
    <scope>NUCLEOTIDE SEQUENCE [LARGE SCALE GENOMIC DNA]</scope>
    <source>
        <strain evidence="6">DNT005</strain>
        <tissue evidence="6">Whole leaf</tissue>
    </source>
</reference>
<evidence type="ECO:0008006" key="8">
    <source>
        <dbReference type="Google" id="ProtNLM"/>
    </source>
</evidence>
<dbReference type="SUPFAM" id="SSF56112">
    <property type="entry name" value="Protein kinase-like (PK-like)"/>
    <property type="match status" value="1"/>
</dbReference>
<dbReference type="Gene3D" id="3.30.2350.20">
    <property type="entry name" value="TruD, catalytic domain"/>
    <property type="match status" value="1"/>
</dbReference>
<comment type="similarity">
    <text evidence="1">Belongs to the pseudouridine synthase TruD family.</text>
</comment>
<dbReference type="InterPro" id="IPR000719">
    <property type="entry name" value="Prot_kinase_dom"/>
</dbReference>
<dbReference type="InterPro" id="IPR020103">
    <property type="entry name" value="PsdUridine_synth_cat_dom_sf"/>
</dbReference>
<dbReference type="Proteomes" id="UP001291926">
    <property type="component" value="Unassembled WGS sequence"/>
</dbReference>
<proteinExistence type="inferred from homology"/>
<evidence type="ECO:0000256" key="1">
    <source>
        <dbReference type="ARBA" id="ARBA00007953"/>
    </source>
</evidence>
<gene>
    <name evidence="6" type="ORF">RD792_001803</name>
</gene>
<dbReference type="Pfam" id="PF01142">
    <property type="entry name" value="TruD"/>
    <property type="match status" value="2"/>
</dbReference>
<accession>A0ABR0DQF3</accession>
<dbReference type="InterPro" id="IPR042214">
    <property type="entry name" value="TruD_catalytic"/>
</dbReference>
<dbReference type="SUPFAM" id="SSF55120">
    <property type="entry name" value="Pseudouridine synthase"/>
    <property type="match status" value="1"/>
</dbReference>
<evidence type="ECO:0000256" key="2">
    <source>
        <dbReference type="ARBA" id="ARBA00023235"/>
    </source>
</evidence>
<organism evidence="6 7">
    <name type="scientific">Penstemon davidsonii</name>
    <dbReference type="NCBI Taxonomy" id="160366"/>
    <lineage>
        <taxon>Eukaryota</taxon>
        <taxon>Viridiplantae</taxon>
        <taxon>Streptophyta</taxon>
        <taxon>Embryophyta</taxon>
        <taxon>Tracheophyta</taxon>
        <taxon>Spermatophyta</taxon>
        <taxon>Magnoliopsida</taxon>
        <taxon>eudicotyledons</taxon>
        <taxon>Gunneridae</taxon>
        <taxon>Pentapetalae</taxon>
        <taxon>asterids</taxon>
        <taxon>lamiids</taxon>
        <taxon>Lamiales</taxon>
        <taxon>Plantaginaceae</taxon>
        <taxon>Cheloneae</taxon>
        <taxon>Penstemon</taxon>
    </lineage>
</organism>
<dbReference type="CDD" id="cd02576">
    <property type="entry name" value="PseudoU_synth_ScPUS7"/>
    <property type="match status" value="1"/>
</dbReference>
<dbReference type="SMART" id="SM00220">
    <property type="entry name" value="S_TKc"/>
    <property type="match status" value="1"/>
</dbReference>
<dbReference type="InterPro" id="IPR011760">
    <property type="entry name" value="PsdUridine_synth_TruD_insert"/>
</dbReference>